<evidence type="ECO:0000313" key="2">
    <source>
        <dbReference type="Proteomes" id="UP000887458"/>
    </source>
</evidence>
<protein>
    <submittedName>
        <fullName evidence="1">Uncharacterized protein</fullName>
    </submittedName>
</protein>
<gene>
    <name evidence="1" type="ORF">DERP_008147</name>
</gene>
<organism evidence="1 2">
    <name type="scientific">Dermatophagoides pteronyssinus</name>
    <name type="common">European house dust mite</name>
    <dbReference type="NCBI Taxonomy" id="6956"/>
    <lineage>
        <taxon>Eukaryota</taxon>
        <taxon>Metazoa</taxon>
        <taxon>Ecdysozoa</taxon>
        <taxon>Arthropoda</taxon>
        <taxon>Chelicerata</taxon>
        <taxon>Arachnida</taxon>
        <taxon>Acari</taxon>
        <taxon>Acariformes</taxon>
        <taxon>Sarcoptiformes</taxon>
        <taxon>Astigmata</taxon>
        <taxon>Psoroptidia</taxon>
        <taxon>Analgoidea</taxon>
        <taxon>Pyroglyphidae</taxon>
        <taxon>Dermatophagoidinae</taxon>
        <taxon>Dermatophagoides</taxon>
    </lineage>
</organism>
<dbReference type="Proteomes" id="UP000887458">
    <property type="component" value="Unassembled WGS sequence"/>
</dbReference>
<comment type="caution">
    <text evidence="1">The sequence shown here is derived from an EMBL/GenBank/DDBJ whole genome shotgun (WGS) entry which is preliminary data.</text>
</comment>
<reference evidence="1 2" key="1">
    <citation type="journal article" date="2018" name="J. Allergy Clin. Immunol.">
        <title>High-quality assembly of Dermatophagoides pteronyssinus genome and transcriptome reveals a wide range of novel allergens.</title>
        <authorList>
            <person name="Liu X.Y."/>
            <person name="Yang K.Y."/>
            <person name="Wang M.Q."/>
            <person name="Kwok J.S."/>
            <person name="Zeng X."/>
            <person name="Yang Z."/>
            <person name="Xiao X.J."/>
            <person name="Lau C.P."/>
            <person name="Li Y."/>
            <person name="Huang Z.M."/>
            <person name="Ba J.G."/>
            <person name="Yim A.K."/>
            <person name="Ouyang C.Y."/>
            <person name="Ngai S.M."/>
            <person name="Chan T.F."/>
            <person name="Leung E.L."/>
            <person name="Liu L."/>
            <person name="Liu Z.G."/>
            <person name="Tsui S.K."/>
        </authorList>
    </citation>
    <scope>NUCLEOTIDE SEQUENCE [LARGE SCALE GENOMIC DNA]</scope>
    <source>
        <strain evidence="1">Derp</strain>
    </source>
</reference>
<proteinExistence type="predicted"/>
<dbReference type="EMBL" id="NJHN03000035">
    <property type="protein sequence ID" value="KAH9422884.1"/>
    <property type="molecule type" value="Genomic_DNA"/>
</dbReference>
<name>A0ABQ8JJU9_DERPT</name>
<feature type="non-terminal residue" evidence="1">
    <location>
        <position position="1"/>
    </location>
</feature>
<evidence type="ECO:0000313" key="1">
    <source>
        <dbReference type="EMBL" id="KAH9422884.1"/>
    </source>
</evidence>
<reference evidence="1 2" key="2">
    <citation type="journal article" date="2022" name="Mol. Biol. Evol.">
        <title>Comparative Genomics Reveals Insights into the Divergent Evolution of Astigmatic Mites and Household Pest Adaptations.</title>
        <authorList>
            <person name="Xiong Q."/>
            <person name="Wan A.T."/>
            <person name="Liu X."/>
            <person name="Fung C.S."/>
            <person name="Xiao X."/>
            <person name="Malainual N."/>
            <person name="Hou J."/>
            <person name="Wang L."/>
            <person name="Wang M."/>
            <person name="Yang K.Y."/>
            <person name="Cui Y."/>
            <person name="Leung E.L."/>
            <person name="Nong W."/>
            <person name="Shin S.K."/>
            <person name="Au S.W."/>
            <person name="Jeong K.Y."/>
            <person name="Chew F.T."/>
            <person name="Hui J.H."/>
            <person name="Leung T.F."/>
            <person name="Tungtrongchitr A."/>
            <person name="Zhong N."/>
            <person name="Liu Z."/>
            <person name="Tsui S.K."/>
        </authorList>
    </citation>
    <scope>NUCLEOTIDE SEQUENCE [LARGE SCALE GENOMIC DNA]</scope>
    <source>
        <strain evidence="1">Derp</strain>
    </source>
</reference>
<sequence>LLFYDIVDDKLHDEQRHYQPTISILDCNYHLKKLEFAITFCRFNLIVLFDHFDVDHSIYLFFPNNLVIALYNKHCSVFLQ</sequence>
<accession>A0ABQ8JJU9</accession>
<keyword evidence="2" id="KW-1185">Reference proteome</keyword>